<dbReference type="AlphaFoldDB" id="K0JUI4"/>
<dbReference type="HOGENOM" id="CLU_096795_0_1_11"/>
<dbReference type="Gene3D" id="3.40.630.30">
    <property type="match status" value="1"/>
</dbReference>
<evidence type="ECO:0000313" key="2">
    <source>
        <dbReference type="EMBL" id="CCH31510.1"/>
    </source>
</evidence>
<dbReference type="InterPro" id="IPR016181">
    <property type="entry name" value="Acyl_CoA_acyltransferase"/>
</dbReference>
<organism evidence="2 3">
    <name type="scientific">Saccharothrix espanaensis (strain ATCC 51144 / DSM 44229 / JCM 9112 / NBRC 15066 / NRRL 15764)</name>
    <dbReference type="NCBI Taxonomy" id="1179773"/>
    <lineage>
        <taxon>Bacteria</taxon>
        <taxon>Bacillati</taxon>
        <taxon>Actinomycetota</taxon>
        <taxon>Actinomycetes</taxon>
        <taxon>Pseudonocardiales</taxon>
        <taxon>Pseudonocardiaceae</taxon>
        <taxon>Saccharothrix</taxon>
    </lineage>
</organism>
<dbReference type="KEGG" id="sesp:BN6_42230"/>
<dbReference type="SUPFAM" id="SSF55729">
    <property type="entry name" value="Acyl-CoA N-acyltransferases (Nat)"/>
    <property type="match status" value="1"/>
</dbReference>
<dbReference type="eggNOG" id="COG0456">
    <property type="taxonomic scope" value="Bacteria"/>
</dbReference>
<accession>K0JUI4</accession>
<dbReference type="Proteomes" id="UP000006281">
    <property type="component" value="Chromosome"/>
</dbReference>
<dbReference type="GO" id="GO:0016747">
    <property type="term" value="F:acyltransferase activity, transferring groups other than amino-acyl groups"/>
    <property type="evidence" value="ECO:0007669"/>
    <property type="project" value="InterPro"/>
</dbReference>
<reference evidence="2 3" key="1">
    <citation type="journal article" date="2012" name="BMC Genomics">
        <title>Complete genome sequence of Saccharothrix espanaensis DSM 44229T and comparison to the other completely sequenced Pseudonocardiaceae.</title>
        <authorList>
            <person name="Strobel T."/>
            <person name="Al-Dilaimi A."/>
            <person name="Blom J."/>
            <person name="Gessner A."/>
            <person name="Kalinowski J."/>
            <person name="Luzhetska M."/>
            <person name="Puhler A."/>
            <person name="Szczepanowski R."/>
            <person name="Bechthold A."/>
            <person name="Ruckert C."/>
        </authorList>
    </citation>
    <scope>NUCLEOTIDE SEQUENCE [LARGE SCALE GENOMIC DNA]</scope>
    <source>
        <strain evidence="3">ATCC 51144 / DSM 44229 / JCM 9112 / NBRC 15066 / NRRL 15764</strain>
    </source>
</reference>
<evidence type="ECO:0000313" key="3">
    <source>
        <dbReference type="Proteomes" id="UP000006281"/>
    </source>
</evidence>
<dbReference type="InterPro" id="IPR000182">
    <property type="entry name" value="GNAT_dom"/>
</dbReference>
<dbReference type="EMBL" id="HE804045">
    <property type="protein sequence ID" value="CCH31510.1"/>
    <property type="molecule type" value="Genomic_DNA"/>
</dbReference>
<dbReference type="CDD" id="cd04301">
    <property type="entry name" value="NAT_SF"/>
    <property type="match status" value="1"/>
</dbReference>
<sequence>MARCVHCGACGVIEPDLAELDLAELDVTDEVVARAVHWIGLRAYRVEAALIGSTAIPALSETWQEMRARPVRWLGAHVDGEVAGFVAWSRVDGVLDIDRLCVDPDHFRCGLGRALVSAVLAEGGPATVATGAANAPAIVLYEALGFRPTGTFEAVPGLLVAQFSRPGTP</sequence>
<dbReference type="STRING" id="1179773.BN6_42230"/>
<protein>
    <recommendedName>
        <fullName evidence="1">N-acetyltransferase domain-containing protein</fullName>
    </recommendedName>
</protein>
<feature type="domain" description="N-acetyltransferase" evidence="1">
    <location>
        <begin position="25"/>
        <end position="166"/>
    </location>
</feature>
<keyword evidence="3" id="KW-1185">Reference proteome</keyword>
<dbReference type="PROSITE" id="PS51186">
    <property type="entry name" value="GNAT"/>
    <property type="match status" value="1"/>
</dbReference>
<name>K0JUI4_SACES</name>
<gene>
    <name evidence="2" type="ordered locus">BN6_42230</name>
</gene>
<proteinExistence type="predicted"/>
<evidence type="ECO:0000259" key="1">
    <source>
        <dbReference type="PROSITE" id="PS51186"/>
    </source>
</evidence>
<dbReference type="PATRIC" id="fig|1179773.3.peg.4227"/>
<dbReference type="Pfam" id="PF00583">
    <property type="entry name" value="Acetyltransf_1"/>
    <property type="match status" value="1"/>
</dbReference>